<protein>
    <submittedName>
        <fullName evidence="1">Uncharacterized protein</fullName>
    </submittedName>
</protein>
<dbReference type="RefSeq" id="WP_195287311.1">
    <property type="nucleotide sequence ID" value="NZ_JAJEPV010000078.1"/>
</dbReference>
<evidence type="ECO:0000313" key="1">
    <source>
        <dbReference type="EMBL" id="MCC2121365.1"/>
    </source>
</evidence>
<name>A0AAE3D9U8_9FIRM</name>
<dbReference type="AlphaFoldDB" id="A0AAE3D9U8"/>
<reference evidence="1 2" key="1">
    <citation type="submission" date="2021-10" db="EMBL/GenBank/DDBJ databases">
        <title>Anaerobic single-cell dispensing facilitates the cultivation of human gut bacteria.</title>
        <authorList>
            <person name="Afrizal A."/>
        </authorList>
    </citation>
    <scope>NUCLEOTIDE SEQUENCE [LARGE SCALE GENOMIC DNA]</scope>
    <source>
        <strain evidence="1 2">CLA-AA-H273</strain>
    </source>
</reference>
<comment type="caution">
    <text evidence="1">The sequence shown here is derived from an EMBL/GenBank/DDBJ whole genome shotgun (WGS) entry which is preliminary data.</text>
</comment>
<evidence type="ECO:0000313" key="2">
    <source>
        <dbReference type="Proteomes" id="UP001197795"/>
    </source>
</evidence>
<accession>A0AAE3D9U8</accession>
<keyword evidence="2" id="KW-1185">Reference proteome</keyword>
<dbReference type="Proteomes" id="UP001197795">
    <property type="component" value="Unassembled WGS sequence"/>
</dbReference>
<dbReference type="EMBL" id="JAJEPV010000078">
    <property type="protein sequence ID" value="MCC2121365.1"/>
    <property type="molecule type" value="Genomic_DNA"/>
</dbReference>
<proteinExistence type="predicted"/>
<sequence>MGVDSILGYNLSVQTKNFTKRITLGATGANQTQGLSESEKLENFKKEIWKEIDSMSWGSNISVQITDSAFEKMMVDKEFKNKMMNIIREDARGSNMMCGGTLINIDENGYKGYSYMQSHTKEAGRAFEAHSKDKDSFYSKKCKKDELNELWEKERLKKRQYQEKADDEYMESLRLKEIFQHKEDVAKLYEEKTVKK</sequence>
<gene>
    <name evidence="1" type="ORF">LKD75_17560</name>
</gene>
<organism evidence="1 2">
    <name type="scientific">Waltera acetigignens</name>
    <dbReference type="NCBI Taxonomy" id="2981769"/>
    <lineage>
        <taxon>Bacteria</taxon>
        <taxon>Bacillati</taxon>
        <taxon>Bacillota</taxon>
        <taxon>Clostridia</taxon>
        <taxon>Lachnospirales</taxon>
        <taxon>Lachnospiraceae</taxon>
        <taxon>Waltera</taxon>
    </lineage>
</organism>